<dbReference type="InterPro" id="IPR013097">
    <property type="entry name" value="Dabb"/>
</dbReference>
<evidence type="ECO:0000313" key="3">
    <source>
        <dbReference type="Proteomes" id="UP001597375"/>
    </source>
</evidence>
<dbReference type="Gene3D" id="3.30.70.100">
    <property type="match status" value="1"/>
</dbReference>
<dbReference type="InterPro" id="IPR011008">
    <property type="entry name" value="Dimeric_a/b-barrel"/>
</dbReference>
<dbReference type="SMART" id="SM00886">
    <property type="entry name" value="Dabb"/>
    <property type="match status" value="1"/>
</dbReference>
<dbReference type="EMBL" id="JBHUIT010000002">
    <property type="protein sequence ID" value="MFD2255733.1"/>
    <property type="molecule type" value="Genomic_DNA"/>
</dbReference>
<name>A0ABW5D3Z5_9BACT</name>
<organism evidence="2 3">
    <name type="scientific">Luteolibacter algae</name>
    <dbReference type="NCBI Taxonomy" id="454151"/>
    <lineage>
        <taxon>Bacteria</taxon>
        <taxon>Pseudomonadati</taxon>
        <taxon>Verrucomicrobiota</taxon>
        <taxon>Verrucomicrobiia</taxon>
        <taxon>Verrucomicrobiales</taxon>
        <taxon>Verrucomicrobiaceae</taxon>
        <taxon>Luteolibacter</taxon>
    </lineage>
</organism>
<dbReference type="Proteomes" id="UP001597375">
    <property type="component" value="Unassembled WGS sequence"/>
</dbReference>
<protein>
    <submittedName>
        <fullName evidence="2">Dabb family protein</fullName>
    </submittedName>
</protein>
<feature type="domain" description="Stress-response A/B barrel" evidence="1">
    <location>
        <begin position="1"/>
        <end position="99"/>
    </location>
</feature>
<keyword evidence="3" id="KW-1185">Reference proteome</keyword>
<dbReference type="RefSeq" id="WP_386818389.1">
    <property type="nucleotide sequence ID" value="NZ_JBHUIT010000002.1"/>
</dbReference>
<accession>A0ABW5D3Z5</accession>
<sequence>MEHHVYFWLKDEFKNDEGRARMEAALTELVKSPNPASGHWGKPAATESRPVTDHSWDYGISLKFNDLESHEKYQKADPIHDAFSGGHREMWAKVMVMDLD</sequence>
<reference evidence="3" key="1">
    <citation type="journal article" date="2019" name="Int. J. Syst. Evol. Microbiol.">
        <title>The Global Catalogue of Microorganisms (GCM) 10K type strain sequencing project: providing services to taxonomists for standard genome sequencing and annotation.</title>
        <authorList>
            <consortium name="The Broad Institute Genomics Platform"/>
            <consortium name="The Broad Institute Genome Sequencing Center for Infectious Disease"/>
            <person name="Wu L."/>
            <person name="Ma J."/>
        </authorList>
    </citation>
    <scope>NUCLEOTIDE SEQUENCE [LARGE SCALE GENOMIC DNA]</scope>
    <source>
        <strain evidence="3">CGMCC 4.7106</strain>
    </source>
</reference>
<gene>
    <name evidence="2" type="ORF">ACFSSA_03510</name>
</gene>
<dbReference type="Pfam" id="PF07876">
    <property type="entry name" value="Dabb"/>
    <property type="match status" value="1"/>
</dbReference>
<comment type="caution">
    <text evidence="2">The sequence shown here is derived from an EMBL/GenBank/DDBJ whole genome shotgun (WGS) entry which is preliminary data.</text>
</comment>
<evidence type="ECO:0000313" key="2">
    <source>
        <dbReference type="EMBL" id="MFD2255733.1"/>
    </source>
</evidence>
<evidence type="ECO:0000259" key="1">
    <source>
        <dbReference type="PROSITE" id="PS51502"/>
    </source>
</evidence>
<dbReference type="SUPFAM" id="SSF54909">
    <property type="entry name" value="Dimeric alpha+beta barrel"/>
    <property type="match status" value="1"/>
</dbReference>
<proteinExistence type="predicted"/>
<dbReference type="PROSITE" id="PS51502">
    <property type="entry name" value="S_R_A_B_BARREL"/>
    <property type="match status" value="1"/>
</dbReference>